<dbReference type="PANTHER" id="PTHR12350">
    <property type="entry name" value="HISTONE-LYSINE N-METHYLTRANSFERASE-RELATED"/>
    <property type="match status" value="1"/>
</dbReference>
<dbReference type="PROSITE" id="PS50868">
    <property type="entry name" value="POST_SET"/>
    <property type="match status" value="1"/>
</dbReference>
<dbReference type="RefSeq" id="WP_077412934.1">
    <property type="nucleotide sequence ID" value="NZ_JBHRTS010000010.1"/>
</dbReference>
<dbReference type="InterPro" id="IPR053201">
    <property type="entry name" value="Flavunoidine_N-MTase"/>
</dbReference>
<dbReference type="InterPro" id="IPR003616">
    <property type="entry name" value="Post-SET_dom"/>
</dbReference>
<dbReference type="EMBL" id="JBHRTS010000010">
    <property type="protein sequence ID" value="MFC3195841.1"/>
    <property type="molecule type" value="Genomic_DNA"/>
</dbReference>
<feature type="domain" description="SET" evidence="3">
    <location>
        <begin position="19"/>
        <end position="111"/>
    </location>
</feature>
<dbReference type="PROSITE" id="PS50280">
    <property type="entry name" value="SET"/>
    <property type="match status" value="1"/>
</dbReference>
<gene>
    <name evidence="5" type="ORF">ACFODZ_16420</name>
</gene>
<evidence type="ECO:0000313" key="6">
    <source>
        <dbReference type="Proteomes" id="UP001595533"/>
    </source>
</evidence>
<evidence type="ECO:0000313" key="5">
    <source>
        <dbReference type="EMBL" id="MFC3195841.1"/>
    </source>
</evidence>
<organism evidence="5 6">
    <name type="scientific">Marinicella sediminis</name>
    <dbReference type="NCBI Taxonomy" id="1792834"/>
    <lineage>
        <taxon>Bacteria</taxon>
        <taxon>Pseudomonadati</taxon>
        <taxon>Pseudomonadota</taxon>
        <taxon>Gammaproteobacteria</taxon>
        <taxon>Lysobacterales</taxon>
        <taxon>Marinicellaceae</taxon>
        <taxon>Marinicella</taxon>
    </lineage>
</organism>
<dbReference type="Pfam" id="PF00856">
    <property type="entry name" value="SET"/>
    <property type="match status" value="1"/>
</dbReference>
<proteinExistence type="predicted"/>
<evidence type="ECO:0000259" key="4">
    <source>
        <dbReference type="PROSITE" id="PS50868"/>
    </source>
</evidence>
<evidence type="ECO:0000256" key="1">
    <source>
        <dbReference type="ARBA" id="ARBA00022679"/>
    </source>
</evidence>
<dbReference type="Gene3D" id="2.170.270.10">
    <property type="entry name" value="SET domain"/>
    <property type="match status" value="1"/>
</dbReference>
<evidence type="ECO:0000256" key="2">
    <source>
        <dbReference type="ARBA" id="ARBA00022691"/>
    </source>
</evidence>
<protein>
    <submittedName>
        <fullName evidence="5">SET domain-containing protein-lysine N-methyltransferase</fullName>
    </submittedName>
</protein>
<keyword evidence="2" id="KW-0949">S-adenosyl-L-methionine</keyword>
<feature type="domain" description="Post-SET" evidence="4">
    <location>
        <begin position="119"/>
        <end position="135"/>
    </location>
</feature>
<sequence length="156" mass="17750">MIYPKEYGNDPLFPQSSDFRVEFKNHVAGKGVVCLKPFKKGQTLARLAGEEINAMREHSFQIGKNKHLNDEFFTGFFLHACDPNTSINTKEHIATAIKDIQPGDYITIDYSDTEDYLFRQFKCNCGAKKCRGVIAGKKEMPRSSLSVTGYYDDDDY</sequence>
<comment type="caution">
    <text evidence="5">The sequence shown here is derived from an EMBL/GenBank/DDBJ whole genome shotgun (WGS) entry which is preliminary data.</text>
</comment>
<dbReference type="InterPro" id="IPR046341">
    <property type="entry name" value="SET_dom_sf"/>
</dbReference>
<dbReference type="Proteomes" id="UP001595533">
    <property type="component" value="Unassembled WGS sequence"/>
</dbReference>
<keyword evidence="6" id="KW-1185">Reference proteome</keyword>
<dbReference type="InterPro" id="IPR001214">
    <property type="entry name" value="SET_dom"/>
</dbReference>
<name>A0ABV7JCP1_9GAMM</name>
<keyword evidence="1" id="KW-0808">Transferase</keyword>
<dbReference type="PANTHER" id="PTHR12350:SF19">
    <property type="entry name" value="SET DOMAIN-CONTAINING PROTEIN"/>
    <property type="match status" value="1"/>
</dbReference>
<accession>A0ABV7JCP1</accession>
<dbReference type="SUPFAM" id="SSF82199">
    <property type="entry name" value="SET domain"/>
    <property type="match status" value="1"/>
</dbReference>
<evidence type="ECO:0000259" key="3">
    <source>
        <dbReference type="PROSITE" id="PS50280"/>
    </source>
</evidence>
<reference evidence="6" key="1">
    <citation type="journal article" date="2019" name="Int. J. Syst. Evol. Microbiol.">
        <title>The Global Catalogue of Microorganisms (GCM) 10K type strain sequencing project: providing services to taxonomists for standard genome sequencing and annotation.</title>
        <authorList>
            <consortium name="The Broad Institute Genomics Platform"/>
            <consortium name="The Broad Institute Genome Sequencing Center for Infectious Disease"/>
            <person name="Wu L."/>
            <person name="Ma J."/>
        </authorList>
    </citation>
    <scope>NUCLEOTIDE SEQUENCE [LARGE SCALE GENOMIC DNA]</scope>
    <source>
        <strain evidence="6">KCTC 42953</strain>
    </source>
</reference>